<evidence type="ECO:0000259" key="6">
    <source>
        <dbReference type="PROSITE" id="PS50903"/>
    </source>
</evidence>
<dbReference type="GO" id="GO:0043448">
    <property type="term" value="P:alkane catabolic process"/>
    <property type="evidence" value="ECO:0007669"/>
    <property type="project" value="TreeGrafter"/>
</dbReference>
<dbReference type="Pfam" id="PF00301">
    <property type="entry name" value="Rubredoxin"/>
    <property type="match status" value="1"/>
</dbReference>
<dbReference type="EMBL" id="LT599583">
    <property type="protein sequence ID" value="SBW79724.1"/>
    <property type="molecule type" value="Genomic_DNA"/>
</dbReference>
<protein>
    <recommendedName>
        <fullName evidence="6">Rubredoxin-like domain-containing protein</fullName>
    </recommendedName>
</protein>
<sequence length="55" mass="6258">MSRSYECQICHYVYSESSGEALVDIEPGTTWDEIGEAFQCPHCQAKKKLFIEVLS</sequence>
<dbReference type="Gene3D" id="2.20.28.10">
    <property type="match status" value="1"/>
</dbReference>
<dbReference type="SUPFAM" id="SSF57802">
    <property type="entry name" value="Rubredoxin-like"/>
    <property type="match status" value="1"/>
</dbReference>
<evidence type="ECO:0000313" key="7">
    <source>
        <dbReference type="EMBL" id="SBW79724.1"/>
    </source>
</evidence>
<name>A0A1D3JUI9_PSEVE</name>
<reference evidence="8" key="1">
    <citation type="submission" date="2016-07" db="EMBL/GenBank/DDBJ databases">
        <authorList>
            <person name="Florea S."/>
            <person name="Webb J.S."/>
            <person name="Jaromczyk J."/>
            <person name="Schardl C.L."/>
        </authorList>
    </citation>
    <scope>NUCLEOTIDE SEQUENCE [LARGE SCALE GENOMIC DNA]</scope>
    <source>
        <strain evidence="8">1YdBTEX2</strain>
    </source>
</reference>
<keyword evidence="3" id="KW-0479">Metal-binding</keyword>
<feature type="domain" description="Rubredoxin-like" evidence="6">
    <location>
        <begin position="2"/>
        <end position="53"/>
    </location>
</feature>
<organism evidence="7 8">
    <name type="scientific">Pseudomonas veronii 1YdBTEX2</name>
    <dbReference type="NCBI Taxonomy" id="1295141"/>
    <lineage>
        <taxon>Bacteria</taxon>
        <taxon>Pseudomonadati</taxon>
        <taxon>Pseudomonadota</taxon>
        <taxon>Gammaproteobacteria</taxon>
        <taxon>Pseudomonadales</taxon>
        <taxon>Pseudomonadaceae</taxon>
        <taxon>Pseudomonas</taxon>
    </lineage>
</organism>
<comment type="cofactor">
    <cofactor evidence="1">
        <name>Fe(3+)</name>
        <dbReference type="ChEBI" id="CHEBI:29034"/>
    </cofactor>
</comment>
<keyword evidence="2" id="KW-0813">Transport</keyword>
<evidence type="ECO:0000313" key="8">
    <source>
        <dbReference type="Proteomes" id="UP000245431"/>
    </source>
</evidence>
<evidence type="ECO:0000256" key="1">
    <source>
        <dbReference type="ARBA" id="ARBA00001965"/>
    </source>
</evidence>
<dbReference type="InterPro" id="IPR024935">
    <property type="entry name" value="Rubredoxin_dom"/>
</dbReference>
<dbReference type="InterPro" id="IPR050526">
    <property type="entry name" value="Rubredoxin_ET"/>
</dbReference>
<dbReference type="AlphaFoldDB" id="A0A1D3JUI9"/>
<dbReference type="GO" id="GO:0009055">
    <property type="term" value="F:electron transfer activity"/>
    <property type="evidence" value="ECO:0007669"/>
    <property type="project" value="TreeGrafter"/>
</dbReference>
<dbReference type="PANTHER" id="PTHR47627:SF1">
    <property type="entry name" value="RUBREDOXIN-1-RELATED"/>
    <property type="match status" value="1"/>
</dbReference>
<accession>A0A1D3JUI9</accession>
<evidence type="ECO:0000256" key="2">
    <source>
        <dbReference type="ARBA" id="ARBA00022448"/>
    </source>
</evidence>
<dbReference type="PROSITE" id="PS50903">
    <property type="entry name" value="RUBREDOXIN_LIKE"/>
    <property type="match status" value="1"/>
</dbReference>
<dbReference type="GO" id="GO:0005506">
    <property type="term" value="F:iron ion binding"/>
    <property type="evidence" value="ECO:0007669"/>
    <property type="project" value="InterPro"/>
</dbReference>
<evidence type="ECO:0000256" key="3">
    <source>
        <dbReference type="ARBA" id="ARBA00022723"/>
    </source>
</evidence>
<keyword evidence="4" id="KW-0249">Electron transport</keyword>
<evidence type="ECO:0000256" key="4">
    <source>
        <dbReference type="ARBA" id="ARBA00022982"/>
    </source>
</evidence>
<dbReference type="InterPro" id="IPR024934">
    <property type="entry name" value="Rubredoxin-like_dom"/>
</dbReference>
<gene>
    <name evidence="7" type="ORF">PVE_R1G1838</name>
</gene>
<proteinExistence type="predicted"/>
<dbReference type="PANTHER" id="PTHR47627">
    <property type="entry name" value="RUBREDOXIN"/>
    <property type="match status" value="1"/>
</dbReference>
<dbReference type="Proteomes" id="UP000245431">
    <property type="component" value="Chromosome PVE_r1"/>
</dbReference>
<dbReference type="CDD" id="cd00730">
    <property type="entry name" value="rubredoxin"/>
    <property type="match status" value="1"/>
</dbReference>
<evidence type="ECO:0000256" key="5">
    <source>
        <dbReference type="ARBA" id="ARBA00023004"/>
    </source>
</evidence>
<dbReference type="GeneID" id="96996864"/>
<keyword evidence="5" id="KW-0408">Iron</keyword>
<dbReference type="RefSeq" id="WP_017849446.1">
    <property type="nucleotide sequence ID" value="NZ_AOUH01000047.1"/>
</dbReference>